<evidence type="ECO:0000313" key="1">
    <source>
        <dbReference type="EMBL" id="CAG9116268.1"/>
    </source>
</evidence>
<gene>
    <name evidence="1" type="ORF">PLXY2_LOCUS5930</name>
</gene>
<organism evidence="1 2">
    <name type="scientific">Plutella xylostella</name>
    <name type="common">Diamondback moth</name>
    <name type="synonym">Plutella maculipennis</name>
    <dbReference type="NCBI Taxonomy" id="51655"/>
    <lineage>
        <taxon>Eukaryota</taxon>
        <taxon>Metazoa</taxon>
        <taxon>Ecdysozoa</taxon>
        <taxon>Arthropoda</taxon>
        <taxon>Hexapoda</taxon>
        <taxon>Insecta</taxon>
        <taxon>Pterygota</taxon>
        <taxon>Neoptera</taxon>
        <taxon>Endopterygota</taxon>
        <taxon>Lepidoptera</taxon>
        <taxon>Glossata</taxon>
        <taxon>Ditrysia</taxon>
        <taxon>Yponomeutoidea</taxon>
        <taxon>Plutellidae</taxon>
        <taxon>Plutella</taxon>
    </lineage>
</organism>
<dbReference type="AlphaFoldDB" id="A0A8S4EL25"/>
<dbReference type="Proteomes" id="UP000653454">
    <property type="component" value="Unassembled WGS sequence"/>
</dbReference>
<proteinExistence type="predicted"/>
<keyword evidence="2" id="KW-1185">Reference proteome</keyword>
<reference evidence="1" key="1">
    <citation type="submission" date="2020-11" db="EMBL/GenBank/DDBJ databases">
        <authorList>
            <person name="Whiteford S."/>
        </authorList>
    </citation>
    <scope>NUCLEOTIDE SEQUENCE</scope>
</reference>
<accession>A0A8S4EL25</accession>
<evidence type="ECO:0000313" key="2">
    <source>
        <dbReference type="Proteomes" id="UP000653454"/>
    </source>
</evidence>
<protein>
    <submittedName>
        <fullName evidence="1">(diamondback moth) hypothetical protein</fullName>
    </submittedName>
</protein>
<dbReference type="EMBL" id="CAJHNJ030000018">
    <property type="protein sequence ID" value="CAG9116268.1"/>
    <property type="molecule type" value="Genomic_DNA"/>
</dbReference>
<sequence>MLLGLPRYCGASGMFAEAHTDGFHAIMRKRVASLMRRVRQHQQPPDHYSRESRQSAATILDVCTRTYYPGYTRGITRVRHSFLSSPIVQASDQLSPCAVSYTPRRVGRTANLTLHVDTHTAGRYVCQATVEGYPPIEAEANVFIKGT</sequence>
<name>A0A8S4EL25_PLUXY</name>
<comment type="caution">
    <text evidence="1">The sequence shown here is derived from an EMBL/GenBank/DDBJ whole genome shotgun (WGS) entry which is preliminary data.</text>
</comment>